<evidence type="ECO:0000313" key="2">
    <source>
        <dbReference type="Proteomes" id="UP000285864"/>
    </source>
</evidence>
<sequence length="103" mass="12296">MKKIIFLALVTLLGIHTVDAQRRGGTCTPEQIVEKLDKKLNLTDEQEKQITELYTEFFKKELLREERRSEMEKLNEKITSLLTDEQKEAFEQMKKERPQRKRS</sequence>
<keyword evidence="2" id="KW-1185">Reference proteome</keyword>
<dbReference type="EMBL" id="QRUU01000019">
    <property type="protein sequence ID" value="RGR97712.1"/>
    <property type="molecule type" value="Genomic_DNA"/>
</dbReference>
<protein>
    <recommendedName>
        <fullName evidence="3">Periplasmic heavy metal sensor</fullName>
    </recommendedName>
</protein>
<proteinExistence type="predicted"/>
<comment type="caution">
    <text evidence="1">The sequence shown here is derived from an EMBL/GenBank/DDBJ whole genome shotgun (WGS) entry which is preliminary data.</text>
</comment>
<evidence type="ECO:0008006" key="3">
    <source>
        <dbReference type="Google" id="ProtNLM"/>
    </source>
</evidence>
<dbReference type="Proteomes" id="UP000285864">
    <property type="component" value="Unassembled WGS sequence"/>
</dbReference>
<name>A0A412GSI4_9BACT</name>
<reference evidence="1 2" key="1">
    <citation type="submission" date="2018-08" db="EMBL/GenBank/DDBJ databases">
        <title>A genome reference for cultivated species of the human gut microbiota.</title>
        <authorList>
            <person name="Zou Y."/>
            <person name="Xue W."/>
            <person name="Luo G."/>
        </authorList>
    </citation>
    <scope>NUCLEOTIDE SEQUENCE [LARGE SCALE GENOMIC DNA]</scope>
    <source>
        <strain evidence="1 2">AF24-2</strain>
    </source>
</reference>
<evidence type="ECO:0000313" key="1">
    <source>
        <dbReference type="EMBL" id="RGR97712.1"/>
    </source>
</evidence>
<organism evidence="1 2">
    <name type="scientific">Phocaeicola coprocola</name>
    <dbReference type="NCBI Taxonomy" id="310298"/>
    <lineage>
        <taxon>Bacteria</taxon>
        <taxon>Pseudomonadati</taxon>
        <taxon>Bacteroidota</taxon>
        <taxon>Bacteroidia</taxon>
        <taxon>Bacteroidales</taxon>
        <taxon>Bacteroidaceae</taxon>
        <taxon>Phocaeicola</taxon>
    </lineage>
</organism>
<dbReference type="RefSeq" id="WP_118483907.1">
    <property type="nucleotide sequence ID" value="NZ_CATZZN010000011.1"/>
</dbReference>
<gene>
    <name evidence="1" type="ORF">DWY20_06250</name>
</gene>
<accession>A0A412GSI4</accession>
<dbReference type="AlphaFoldDB" id="A0A412GSI4"/>